<organism evidence="1 2">
    <name type="scientific">Streptomyces muensis</name>
    <dbReference type="NCBI Taxonomy" id="1077944"/>
    <lineage>
        <taxon>Bacteria</taxon>
        <taxon>Bacillati</taxon>
        <taxon>Actinomycetota</taxon>
        <taxon>Actinomycetes</taxon>
        <taxon>Kitasatosporales</taxon>
        <taxon>Streptomycetaceae</taxon>
        <taxon>Streptomyces</taxon>
    </lineage>
</organism>
<dbReference type="EMBL" id="JAKEIP010000010">
    <property type="protein sequence ID" value="MCF1592916.1"/>
    <property type="molecule type" value="Genomic_DNA"/>
</dbReference>
<proteinExistence type="predicted"/>
<comment type="caution">
    <text evidence="1">The sequence shown here is derived from an EMBL/GenBank/DDBJ whole genome shotgun (WGS) entry which is preliminary data.</text>
</comment>
<gene>
    <name evidence="1" type="ORF">L0P92_04930</name>
</gene>
<evidence type="ECO:0000313" key="1">
    <source>
        <dbReference type="EMBL" id="MCF1592916.1"/>
    </source>
</evidence>
<sequence length="71" mass="7854">MLASKTDLDRVRAELAGFDTDRIHDDYELLPSGDDDDAEEVEWLIGEKLPTFVDAALDVGGEMLLMRDGGK</sequence>
<protein>
    <submittedName>
        <fullName evidence="1">Uncharacterized protein</fullName>
    </submittedName>
</protein>
<dbReference type="AlphaFoldDB" id="A0A9X1THS2"/>
<evidence type="ECO:0000313" key="2">
    <source>
        <dbReference type="Proteomes" id="UP001139384"/>
    </source>
</evidence>
<keyword evidence="2" id="KW-1185">Reference proteome</keyword>
<dbReference type="Proteomes" id="UP001139384">
    <property type="component" value="Unassembled WGS sequence"/>
</dbReference>
<accession>A0A9X1THS2</accession>
<reference evidence="1" key="1">
    <citation type="submission" date="2022-01" db="EMBL/GenBank/DDBJ databases">
        <title>Draft Genome Sequences of Seven Type Strains of the Genus Streptomyces.</title>
        <authorList>
            <person name="Aziz S."/>
            <person name="Coretto E."/>
            <person name="Chronakova A."/>
            <person name="Sproer C."/>
            <person name="Huber K."/>
            <person name="Nouioui I."/>
            <person name="Gross H."/>
        </authorList>
    </citation>
    <scope>NUCLEOTIDE SEQUENCE</scope>
    <source>
        <strain evidence="1">DSM 103493</strain>
    </source>
</reference>
<dbReference type="RefSeq" id="WP_234761256.1">
    <property type="nucleotide sequence ID" value="NZ_JAKEIP010000010.1"/>
</dbReference>
<name>A0A9X1THS2_STRM4</name>